<dbReference type="GO" id="GO:0045893">
    <property type="term" value="P:positive regulation of DNA-templated transcription"/>
    <property type="evidence" value="ECO:0007669"/>
    <property type="project" value="TreeGrafter"/>
</dbReference>
<dbReference type="PANTHER" id="PTHR15000">
    <property type="entry name" value="ERYTHROID DIFFERENTIATION-RELATED FACTOR 1"/>
    <property type="match status" value="1"/>
</dbReference>
<reference evidence="4 5" key="1">
    <citation type="submission" date="2018-04" db="EMBL/GenBank/DDBJ databases">
        <title>The genome of golden apple snail Pomacea canaliculata provides insight into stress tolerance and invasive adaptation.</title>
        <authorList>
            <person name="Liu C."/>
            <person name="Liu B."/>
            <person name="Ren Y."/>
            <person name="Zhang Y."/>
            <person name="Wang H."/>
            <person name="Li S."/>
            <person name="Jiang F."/>
            <person name="Yin L."/>
            <person name="Zhang G."/>
            <person name="Qian W."/>
            <person name="Fan W."/>
        </authorList>
    </citation>
    <scope>NUCLEOTIDE SEQUENCE [LARGE SCALE GENOMIC DNA]</scope>
    <source>
        <strain evidence="4">SZHN2017</strain>
        <tissue evidence="4">Muscle</tissue>
    </source>
</reference>
<evidence type="ECO:0008006" key="6">
    <source>
        <dbReference type="Google" id="ProtNLM"/>
    </source>
</evidence>
<proteinExistence type="predicted"/>
<feature type="region of interest" description="Disordered" evidence="1">
    <location>
        <begin position="434"/>
        <end position="458"/>
    </location>
</feature>
<dbReference type="OrthoDB" id="419432at2759"/>
<dbReference type="AlphaFoldDB" id="A0A2T7P8P0"/>
<name>A0A2T7P8P0_POMCA</name>
<dbReference type="Proteomes" id="UP000245119">
    <property type="component" value="Linkage Group LG5"/>
</dbReference>
<dbReference type="Pfam" id="PF23788">
    <property type="entry name" value="EDRF1_N"/>
    <property type="match status" value="2"/>
</dbReference>
<feature type="domain" description="EDRF1 N-terminal" evidence="3">
    <location>
        <begin position="21"/>
        <end position="202"/>
    </location>
</feature>
<dbReference type="STRING" id="400727.A0A2T7P8P0"/>
<evidence type="ECO:0000259" key="3">
    <source>
        <dbReference type="Pfam" id="PF23788"/>
    </source>
</evidence>
<feature type="domain" description="EDRF1 TPR repeats region" evidence="2">
    <location>
        <begin position="724"/>
        <end position="1104"/>
    </location>
</feature>
<organism evidence="4 5">
    <name type="scientific">Pomacea canaliculata</name>
    <name type="common">Golden apple snail</name>
    <dbReference type="NCBI Taxonomy" id="400727"/>
    <lineage>
        <taxon>Eukaryota</taxon>
        <taxon>Metazoa</taxon>
        <taxon>Spiralia</taxon>
        <taxon>Lophotrochozoa</taxon>
        <taxon>Mollusca</taxon>
        <taxon>Gastropoda</taxon>
        <taxon>Caenogastropoda</taxon>
        <taxon>Architaenioglossa</taxon>
        <taxon>Ampullarioidea</taxon>
        <taxon>Ampullariidae</taxon>
        <taxon>Pomacea</taxon>
    </lineage>
</organism>
<protein>
    <recommendedName>
        <fullName evidence="6">Erythroid differentiation-related factor 1</fullName>
    </recommendedName>
</protein>
<dbReference type="InterPro" id="IPR056583">
    <property type="entry name" value="EDRF1_TPR"/>
</dbReference>
<accession>A0A2T7P8P0</accession>
<feature type="domain" description="EDRF1 N-terminal" evidence="3">
    <location>
        <begin position="209"/>
        <end position="432"/>
    </location>
</feature>
<dbReference type="PANTHER" id="PTHR15000:SF1">
    <property type="entry name" value="ERYTHROID DIFFERENTIATION-RELATED FACTOR 1"/>
    <property type="match status" value="1"/>
</dbReference>
<comment type="caution">
    <text evidence="4">The sequence shown here is derived from an EMBL/GenBank/DDBJ whole genome shotgun (WGS) entry which is preliminary data.</text>
</comment>
<keyword evidence="5" id="KW-1185">Reference proteome</keyword>
<feature type="compositionally biased region" description="Acidic residues" evidence="1">
    <location>
        <begin position="438"/>
        <end position="456"/>
    </location>
</feature>
<dbReference type="Gene3D" id="1.25.40.10">
    <property type="entry name" value="Tetratricopeptide repeat domain"/>
    <property type="match status" value="1"/>
</dbReference>
<evidence type="ECO:0000313" key="4">
    <source>
        <dbReference type="EMBL" id="PVD29779.1"/>
    </source>
</evidence>
<evidence type="ECO:0000259" key="2">
    <source>
        <dbReference type="Pfam" id="PF23723"/>
    </source>
</evidence>
<gene>
    <name evidence="4" type="ORF">C0Q70_09036</name>
</gene>
<dbReference type="InterPro" id="IPR011990">
    <property type="entry name" value="TPR-like_helical_dom_sf"/>
</dbReference>
<sequence length="1113" mass="128535">MNSEVLPAENQVALSPKKEIVKSTAVVEWSATRFPVQFCKLSLNTNINDTPANWLRSQSSVEQHLRDLTWQRERSEFSSFMMANSYPDYAGEVDVVSDAENIKKLLKMPFLSTSHISIMVHRVGRTLLLDDFDIHKHLLRNESENWSWMRQFFKDTILKNEEEMNCVPRKTKNQDVMQNRIMYSKFLYHSVTGSSSQELELSHVDRTHQVSPTPSNQLQHFVADHAPSIDTLGRQEFNRQALWTFEDIRMLIGTDLPIFSVGDHPCVSLRLRDAAQPINVVTGLDYWLDNLMCNVPEVAMCYHDNGFVKKYELIKTEDIPKLEGSKFDPQLVKDIACNILAFLRNSATKEGHTYWLYKGKKSGVVKLYDLTELCEGSVPQEGTTPFTMPVGMLLYRVARRMRQTSDRFKIAEIKALLQNSLRLLDENKHGQNKWVVEETTEDSIEESSESDDESETEDKAEMLVEIKSLFQRDFCESKRRKRVQLEGINGTPDERCKIGLQYVRKGLVCLERDLQILNKKRPSSSFVEEQQTCDSSKAIPLKYEPIHKGGNFRDESLWQLSTQTSFRGSWHQLSKALLLRKACMANYVLAAEFLANQQYGCSLKHVRYAIHCFESMARLIPSKEKENKELLMLLFLTAAESRYFLGISSRGLDEHQRGYDDMNEDDTYILDRAQSVVPVPEMAWVSKWTTNQVENLQDSVKCLERITILAHSEQTKHRSMLMDVAKKMGSSYNELGKLAMARAELLLRKEMNFETMKEVWSQSKYFFERGVEGFHDISDAKNEAVVQCNLARLHRLAAQAHTCEMESCGGQFTSEMRHHLKAACLCFENALKCLGSTTKHGDFRNTVLWDYSTCYAHMGILLQDFPPIATTNIQEIAREVIDLLSRSIKLCNQITVDSENKILCPYRIATLERRIASQHFKCFQDEKQEVKRKHFESWAENSYKRAISLFATSPEWAYEMLECMTERLCLHTSIFQSQDKTAGVKKEKMLEKLLISVTEFEAPLKNLSEAVNKYLQGKDFTSAESEVGEKKDKYLKLAAYLLSSIQTILLWWLQWSCSSKKKLKECTDETRTLKSLYNKSLHLAKEEGKCVNRLKQLLELVQDIRLYYKSNFQ</sequence>
<dbReference type="Pfam" id="PF23723">
    <property type="entry name" value="TPR_EDRF1"/>
    <property type="match status" value="1"/>
</dbReference>
<dbReference type="EMBL" id="PZQS01000005">
    <property type="protein sequence ID" value="PVD29779.1"/>
    <property type="molecule type" value="Genomic_DNA"/>
</dbReference>
<evidence type="ECO:0000313" key="5">
    <source>
        <dbReference type="Proteomes" id="UP000245119"/>
    </source>
</evidence>
<evidence type="ECO:0000256" key="1">
    <source>
        <dbReference type="SAM" id="MobiDB-lite"/>
    </source>
</evidence>
<dbReference type="InterPro" id="IPR056582">
    <property type="entry name" value="EDRF1_N"/>
</dbReference>